<name>A0A1I8A0L5_9BILA</name>
<keyword evidence="1" id="KW-1185">Reference proteome</keyword>
<evidence type="ECO:0000313" key="2">
    <source>
        <dbReference type="WBParaSite" id="L893_g31495.t1"/>
    </source>
</evidence>
<dbReference type="AlphaFoldDB" id="A0A1I8A0L5"/>
<organism evidence="1 2">
    <name type="scientific">Steinernema glaseri</name>
    <dbReference type="NCBI Taxonomy" id="37863"/>
    <lineage>
        <taxon>Eukaryota</taxon>
        <taxon>Metazoa</taxon>
        <taxon>Ecdysozoa</taxon>
        <taxon>Nematoda</taxon>
        <taxon>Chromadorea</taxon>
        <taxon>Rhabditida</taxon>
        <taxon>Tylenchina</taxon>
        <taxon>Panagrolaimomorpha</taxon>
        <taxon>Strongyloidoidea</taxon>
        <taxon>Steinernematidae</taxon>
        <taxon>Steinernema</taxon>
    </lineage>
</organism>
<proteinExistence type="predicted"/>
<reference evidence="2" key="1">
    <citation type="submission" date="2016-11" db="UniProtKB">
        <authorList>
            <consortium name="WormBaseParasite"/>
        </authorList>
    </citation>
    <scope>IDENTIFICATION</scope>
</reference>
<evidence type="ECO:0000313" key="1">
    <source>
        <dbReference type="Proteomes" id="UP000095287"/>
    </source>
</evidence>
<dbReference type="Proteomes" id="UP000095287">
    <property type="component" value="Unplaced"/>
</dbReference>
<protein>
    <submittedName>
        <fullName evidence="2">Uncharacterized protein</fullName>
    </submittedName>
</protein>
<dbReference type="WBParaSite" id="L893_g31495.t1">
    <property type="protein sequence ID" value="L893_g31495.t1"/>
    <property type="gene ID" value="L893_g31495"/>
</dbReference>
<sequence>MNVRLHPHDKVPYKTLTIEQGATRTYLPRQDHPPSPTRNIHRLQHGPTFGSSCNGPTSHSQFQFFLPLFSSQSHPPTS</sequence>
<accession>A0A1I8A0L5</accession>